<sequence length="428" mass="46740">MSRPIIVLGDKTDHGGTVIGASITTDIEGKGIARVGDPVICPKCNKLTHIISGDPTNREDGKEIARHGDKTSCGAMLISSQATTGIDPGAGARGSDLGGVAAGLATLVGQSNAIITASTTAASAAASILSGQTQSSSPTGQSYPLVEEGEEEEEIGESEMGPNGPKNHHLALIIRALEMEVEKQKGILGAGELAENADGLLSLVELARPTSILKVLKASMLDGIERALRKGTDALRDASVQGVRADLERSKMHLRRYISRLEAQIEELRARQQARDNGTEKFTEFQAAQEREALERYLDDAFDRYYSEIKNDVVTAKDNADDMRDECDISLKELTDYENSYLGYQESFDKEKYDALQGRFEDCQNKRRILEGRLVESEKAFKSIQSDKTAFRNKSIEEKAEMVDKLKNVVVRKKLDAMDSENPFKARN</sequence>
<organism evidence="3 4">
    <name type="scientific">Alloalcanivorax balearicus MACL04</name>
    <dbReference type="NCBI Taxonomy" id="1177182"/>
    <lineage>
        <taxon>Bacteria</taxon>
        <taxon>Pseudomonadati</taxon>
        <taxon>Pseudomonadota</taxon>
        <taxon>Gammaproteobacteria</taxon>
        <taxon>Oceanospirillales</taxon>
        <taxon>Alcanivoracaceae</taxon>
        <taxon>Alloalcanivorax</taxon>
    </lineage>
</organism>
<dbReference type="Proteomes" id="UP001064106">
    <property type="component" value="Unassembled WGS sequence"/>
</dbReference>
<evidence type="ECO:0000313" key="3">
    <source>
        <dbReference type="EMBL" id="MCU5781393.1"/>
    </source>
</evidence>
<feature type="compositionally biased region" description="Low complexity" evidence="2">
    <location>
        <begin position="129"/>
        <end position="142"/>
    </location>
</feature>
<protein>
    <recommendedName>
        <fullName evidence="5">PAAR domain-containing protein</fullName>
    </recommendedName>
</protein>
<evidence type="ECO:0000256" key="2">
    <source>
        <dbReference type="SAM" id="MobiDB-lite"/>
    </source>
</evidence>
<proteinExistence type="predicted"/>
<dbReference type="Pfam" id="PF05488">
    <property type="entry name" value="PAAR_motif"/>
    <property type="match status" value="1"/>
</dbReference>
<feature type="coiled-coil region" evidence="1">
    <location>
        <begin position="244"/>
        <end position="271"/>
    </location>
</feature>
<name>A0ABT2QV67_9GAMM</name>
<evidence type="ECO:0000256" key="1">
    <source>
        <dbReference type="SAM" id="Coils"/>
    </source>
</evidence>
<dbReference type="RefSeq" id="WP_262459466.1">
    <property type="nucleotide sequence ID" value="NZ_ARXS01000003.1"/>
</dbReference>
<keyword evidence="4" id="KW-1185">Reference proteome</keyword>
<dbReference type="Gene3D" id="2.60.200.60">
    <property type="match status" value="1"/>
</dbReference>
<evidence type="ECO:0008006" key="5">
    <source>
        <dbReference type="Google" id="ProtNLM"/>
    </source>
</evidence>
<evidence type="ECO:0000313" key="4">
    <source>
        <dbReference type="Proteomes" id="UP001064106"/>
    </source>
</evidence>
<gene>
    <name evidence="3" type="ORF">MA04_00693</name>
</gene>
<dbReference type="EMBL" id="ARXS01000003">
    <property type="protein sequence ID" value="MCU5781393.1"/>
    <property type="molecule type" value="Genomic_DNA"/>
</dbReference>
<feature type="compositionally biased region" description="Acidic residues" evidence="2">
    <location>
        <begin position="147"/>
        <end position="157"/>
    </location>
</feature>
<comment type="caution">
    <text evidence="3">The sequence shown here is derived from an EMBL/GenBank/DDBJ whole genome shotgun (WGS) entry which is preliminary data.</text>
</comment>
<dbReference type="InterPro" id="IPR008727">
    <property type="entry name" value="PAAR_motif"/>
</dbReference>
<keyword evidence="1" id="KW-0175">Coiled coil</keyword>
<feature type="region of interest" description="Disordered" evidence="2">
    <location>
        <begin position="129"/>
        <end position="165"/>
    </location>
</feature>
<accession>A0ABT2QV67</accession>
<reference evidence="3" key="1">
    <citation type="submission" date="2012-09" db="EMBL/GenBank/DDBJ databases">
        <title>Genome Sequence of alkane-degrading Bacterium Alcanivorax balearicus MACL04.</title>
        <authorList>
            <person name="Lai Q."/>
            <person name="Shao Z."/>
        </authorList>
    </citation>
    <scope>NUCLEOTIDE SEQUENCE</scope>
    <source>
        <strain evidence="3">MACL04</strain>
    </source>
</reference>
<dbReference type="CDD" id="cd14744">
    <property type="entry name" value="PAAR_CT_2"/>
    <property type="match status" value="1"/>
</dbReference>